<evidence type="ECO:0000256" key="5">
    <source>
        <dbReference type="ARBA" id="ARBA00023128"/>
    </source>
</evidence>
<evidence type="ECO:0000313" key="9">
    <source>
        <dbReference type="Proteomes" id="UP000747542"/>
    </source>
</evidence>
<organism evidence="8 9">
    <name type="scientific">Homarus americanus</name>
    <name type="common">American lobster</name>
    <dbReference type="NCBI Taxonomy" id="6706"/>
    <lineage>
        <taxon>Eukaryota</taxon>
        <taxon>Metazoa</taxon>
        <taxon>Ecdysozoa</taxon>
        <taxon>Arthropoda</taxon>
        <taxon>Crustacea</taxon>
        <taxon>Multicrustacea</taxon>
        <taxon>Malacostraca</taxon>
        <taxon>Eumalacostraca</taxon>
        <taxon>Eucarida</taxon>
        <taxon>Decapoda</taxon>
        <taxon>Pleocyemata</taxon>
        <taxon>Astacidea</taxon>
        <taxon>Nephropoidea</taxon>
        <taxon>Nephropidae</taxon>
        <taxon>Homarus</taxon>
    </lineage>
</organism>
<dbReference type="Proteomes" id="UP000747542">
    <property type="component" value="Unassembled WGS sequence"/>
</dbReference>
<dbReference type="GO" id="GO:0006355">
    <property type="term" value="P:regulation of DNA-templated transcription"/>
    <property type="evidence" value="ECO:0007669"/>
    <property type="project" value="UniProtKB-ARBA"/>
</dbReference>
<keyword evidence="4" id="KW-0805">Transcription regulation</keyword>
<proteinExistence type="inferred from homology"/>
<dbReference type="GO" id="GO:0003676">
    <property type="term" value="F:nucleic acid binding"/>
    <property type="evidence" value="ECO:0007669"/>
    <property type="project" value="InterPro"/>
</dbReference>
<evidence type="ECO:0000256" key="4">
    <source>
        <dbReference type="ARBA" id="ARBA00023015"/>
    </source>
</evidence>
<dbReference type="EMBL" id="JAHLQT010009370">
    <property type="protein sequence ID" value="KAG7173597.1"/>
    <property type="molecule type" value="Genomic_DNA"/>
</dbReference>
<comment type="similarity">
    <text evidence="2">Belongs to the mTERF family.</text>
</comment>
<reference evidence="8" key="1">
    <citation type="journal article" date="2021" name="Sci. Adv.">
        <title>The American lobster genome reveals insights on longevity, neural, and immune adaptations.</title>
        <authorList>
            <person name="Polinski J.M."/>
            <person name="Zimin A.V."/>
            <person name="Clark K.F."/>
            <person name="Kohn A.B."/>
            <person name="Sadowski N."/>
            <person name="Timp W."/>
            <person name="Ptitsyn A."/>
            <person name="Khanna P."/>
            <person name="Romanova D.Y."/>
            <person name="Williams P."/>
            <person name="Greenwood S.J."/>
            <person name="Moroz L.L."/>
            <person name="Walt D.R."/>
            <person name="Bodnar A.G."/>
        </authorList>
    </citation>
    <scope>NUCLEOTIDE SEQUENCE</scope>
    <source>
        <strain evidence="8">GMGI-L3</strain>
    </source>
</reference>
<dbReference type="AlphaFoldDB" id="A0A8J5TK56"/>
<dbReference type="PANTHER" id="PTHR13068">
    <property type="entry name" value="CGI-12 PROTEIN-RELATED"/>
    <property type="match status" value="1"/>
</dbReference>
<gene>
    <name evidence="8" type="primary">mTerf3-L</name>
    <name evidence="8" type="ORF">Hamer_G020234</name>
</gene>
<accession>A0A8J5TK56</accession>
<dbReference type="PANTHER" id="PTHR13068:SF112">
    <property type="entry name" value="TRANSCRIPTION TERMINATION FACTOR 3, MITOCHONDRIAL"/>
    <property type="match status" value="1"/>
</dbReference>
<sequence>MNLIRNKLQGVFGSLLIRRPPLQSLTIHDVKRRDFACICLCTMLSRNSYFQDCIFQKNNRFFQNVYYTSDCIPFKEKSNSDLITTTKSSRTHELMPQEEVCGSVTLMEEIDIPVSDEDGDWTSEMRWITSQESRDVLFPAKDVSEIDALSPELRPSFNIAAYVNRSETLQELVKLRVDLSKWEKRRGISSFILRLDFEKDMKRHIMFLHDMGVLADNLGWWLTINPLIFREKLDDLHTRVNYLQSKKFTSDQITRVISKNPYWLLFSTIRIDNRLGYFQRTFGLTGAEVRLLASKRPQLITLNFNHIMRTSFAVLEEMGFNQTEMKSLLLTKPKIWTVNGASLQRRFIFAHNEMGLSHAQLIQFPQILMSREFRLKQRHGYLKIIGRNQYDPLKANYVSPQALVAGNDADFCINIAKTSVQDFNDFLKTL</sequence>
<comment type="caution">
    <text evidence="8">The sequence shown here is derived from an EMBL/GenBank/DDBJ whole genome shotgun (WGS) entry which is preliminary data.</text>
</comment>
<keyword evidence="6" id="KW-0804">Transcription</keyword>
<dbReference type="SMART" id="SM00733">
    <property type="entry name" value="Mterf"/>
    <property type="match status" value="6"/>
</dbReference>
<dbReference type="Pfam" id="PF02536">
    <property type="entry name" value="mTERF"/>
    <property type="match status" value="1"/>
</dbReference>
<dbReference type="InterPro" id="IPR003690">
    <property type="entry name" value="MTERF"/>
</dbReference>
<dbReference type="GO" id="GO:0006390">
    <property type="term" value="P:mitochondrial transcription"/>
    <property type="evidence" value="ECO:0007669"/>
    <property type="project" value="TreeGrafter"/>
</dbReference>
<protein>
    <recommendedName>
        <fullName evidence="7">Transcription termination factor 3, mitochondrial</fullName>
    </recommendedName>
</protein>
<name>A0A8J5TK56_HOMAM</name>
<evidence type="ECO:0000256" key="1">
    <source>
        <dbReference type="ARBA" id="ARBA00004173"/>
    </source>
</evidence>
<evidence type="ECO:0000313" key="8">
    <source>
        <dbReference type="EMBL" id="KAG7173597.1"/>
    </source>
</evidence>
<dbReference type="OrthoDB" id="637682at2759"/>
<comment type="subcellular location">
    <subcellularLocation>
        <location evidence="1">Mitochondrion</location>
    </subcellularLocation>
</comment>
<evidence type="ECO:0000256" key="6">
    <source>
        <dbReference type="ARBA" id="ARBA00023163"/>
    </source>
</evidence>
<keyword evidence="3" id="KW-0809">Transit peptide</keyword>
<dbReference type="GO" id="GO:0005739">
    <property type="term" value="C:mitochondrion"/>
    <property type="evidence" value="ECO:0007669"/>
    <property type="project" value="UniProtKB-SubCell"/>
</dbReference>
<evidence type="ECO:0000256" key="7">
    <source>
        <dbReference type="ARBA" id="ARBA00071275"/>
    </source>
</evidence>
<keyword evidence="5" id="KW-0496">Mitochondrion</keyword>
<keyword evidence="9" id="KW-1185">Reference proteome</keyword>
<evidence type="ECO:0000256" key="2">
    <source>
        <dbReference type="ARBA" id="ARBA00007692"/>
    </source>
</evidence>
<evidence type="ECO:0000256" key="3">
    <source>
        <dbReference type="ARBA" id="ARBA00022946"/>
    </source>
</evidence>
<dbReference type="GO" id="GO:0061668">
    <property type="term" value="P:mitochondrial ribosome assembly"/>
    <property type="evidence" value="ECO:0007669"/>
    <property type="project" value="TreeGrafter"/>
</dbReference>
<dbReference type="FunFam" id="1.25.70.10:FF:000002">
    <property type="entry name" value="transcription termination factor 3, mitochondrial"/>
    <property type="match status" value="1"/>
</dbReference>